<name>A0A8S4FGM4_PLUXY</name>
<gene>
    <name evidence="2" type="ORF">PLXY2_LOCUS8972</name>
</gene>
<reference evidence="2" key="1">
    <citation type="submission" date="2020-11" db="EMBL/GenBank/DDBJ databases">
        <authorList>
            <person name="Whiteford S."/>
        </authorList>
    </citation>
    <scope>NUCLEOTIDE SEQUENCE</scope>
</reference>
<organism evidence="2 3">
    <name type="scientific">Plutella xylostella</name>
    <name type="common">Diamondback moth</name>
    <name type="synonym">Plutella maculipennis</name>
    <dbReference type="NCBI Taxonomy" id="51655"/>
    <lineage>
        <taxon>Eukaryota</taxon>
        <taxon>Metazoa</taxon>
        <taxon>Ecdysozoa</taxon>
        <taxon>Arthropoda</taxon>
        <taxon>Hexapoda</taxon>
        <taxon>Insecta</taxon>
        <taxon>Pterygota</taxon>
        <taxon>Neoptera</taxon>
        <taxon>Endopterygota</taxon>
        <taxon>Lepidoptera</taxon>
        <taxon>Glossata</taxon>
        <taxon>Ditrysia</taxon>
        <taxon>Yponomeutoidea</taxon>
        <taxon>Plutellidae</taxon>
        <taxon>Plutella</taxon>
    </lineage>
</organism>
<evidence type="ECO:0000256" key="1">
    <source>
        <dbReference type="SAM" id="SignalP"/>
    </source>
</evidence>
<evidence type="ECO:0000313" key="2">
    <source>
        <dbReference type="EMBL" id="CAG9127529.1"/>
    </source>
</evidence>
<feature type="signal peptide" evidence="1">
    <location>
        <begin position="1"/>
        <end position="15"/>
    </location>
</feature>
<accession>A0A8S4FGM4</accession>
<sequence>MKCVYVLMLFVIVESKFTNNVSEPEDIQSYPCTDANHIFLSPGVLSAGGYSRACLSRFHTAGAATLTLTLAAGGQQTTAVRELVAGDGGCIDIAVPQLPNTKAELIVNVNYPSTPCTWQQRSSVRISSASVLLVSSERARCRRGGALRVRVSALHADLTPRNAPVSSCRTT</sequence>
<dbReference type="Proteomes" id="UP000653454">
    <property type="component" value="Unassembled WGS sequence"/>
</dbReference>
<proteinExistence type="predicted"/>
<keyword evidence="1" id="KW-0732">Signal</keyword>
<comment type="caution">
    <text evidence="2">The sequence shown here is derived from an EMBL/GenBank/DDBJ whole genome shotgun (WGS) entry which is preliminary data.</text>
</comment>
<dbReference type="AlphaFoldDB" id="A0A8S4FGM4"/>
<protein>
    <submittedName>
        <fullName evidence="2">(diamondback moth) hypothetical protein</fullName>
    </submittedName>
</protein>
<dbReference type="EMBL" id="CAJHNJ030000034">
    <property type="protein sequence ID" value="CAG9127529.1"/>
    <property type="molecule type" value="Genomic_DNA"/>
</dbReference>
<feature type="chain" id="PRO_5035796147" evidence="1">
    <location>
        <begin position="16"/>
        <end position="171"/>
    </location>
</feature>
<evidence type="ECO:0000313" key="3">
    <source>
        <dbReference type="Proteomes" id="UP000653454"/>
    </source>
</evidence>
<keyword evidence="3" id="KW-1185">Reference proteome</keyword>